<evidence type="ECO:0000256" key="2">
    <source>
        <dbReference type="ARBA" id="ARBA00022676"/>
    </source>
</evidence>
<evidence type="ECO:0000313" key="5">
    <source>
        <dbReference type="EMBL" id="WXK94417.1"/>
    </source>
</evidence>
<keyword evidence="3 5" id="KW-0808">Transferase</keyword>
<dbReference type="CDD" id="cd03801">
    <property type="entry name" value="GT4_PimA-like"/>
    <property type="match status" value="1"/>
</dbReference>
<dbReference type="PANTHER" id="PTHR45947">
    <property type="entry name" value="SULFOQUINOVOSYL TRANSFERASE SQD2"/>
    <property type="match status" value="1"/>
</dbReference>
<dbReference type="SUPFAM" id="SSF53756">
    <property type="entry name" value="UDP-Glycosyltransferase/glycogen phosphorylase"/>
    <property type="match status" value="1"/>
</dbReference>
<dbReference type="Proteomes" id="UP001623384">
    <property type="component" value="Chromosome"/>
</dbReference>
<dbReference type="PANTHER" id="PTHR45947:SF3">
    <property type="entry name" value="SULFOQUINOVOSYL TRANSFERASE SQD2"/>
    <property type="match status" value="1"/>
</dbReference>
<organism evidence="5 6">
    <name type="scientific">Pseudarthrobacter quantipunctorum</name>
    <dbReference type="NCBI Taxonomy" id="3128980"/>
    <lineage>
        <taxon>Bacteria</taxon>
        <taxon>Bacillati</taxon>
        <taxon>Actinomycetota</taxon>
        <taxon>Actinomycetes</taxon>
        <taxon>Micrococcales</taxon>
        <taxon>Micrococcaceae</taxon>
        <taxon>Pseudarthrobacter</taxon>
    </lineage>
</organism>
<evidence type="ECO:0000313" key="6">
    <source>
        <dbReference type="Proteomes" id="UP001623384"/>
    </source>
</evidence>
<feature type="domain" description="Glycosyltransferase subfamily 4-like N-terminal" evidence="4">
    <location>
        <begin position="19"/>
        <end position="187"/>
    </location>
</feature>
<protein>
    <recommendedName>
        <fullName evidence="1">D-inositol 3-phosphate glycosyltransferase</fullName>
    </recommendedName>
</protein>
<accession>A0ABZ2R8D6</accession>
<dbReference type="EMBL" id="CP148033">
    <property type="protein sequence ID" value="WXK94417.1"/>
    <property type="molecule type" value="Genomic_DNA"/>
</dbReference>
<sequence length="387" mass="42287">MTHRQQHIAFVVNNYPPKIGGLEQHVHQLAHHVAELGHRVTVIALDNSRAGVEEGKVTVHRLRGSRTIAGVFSAPYPGTKRRLHALLKDQGVTLISVHTRFFPMSFVGLRLGKTLRVPVVHTEHGSDHVKGVSQFIGMVSRVVDRTMGRYILKQATGVLAISTSARDFVKRLAGVHSIVFHNAIDTKSFTATPSAPHRQRLVFLGRIVPGKGWDQTLKVAESLHRNFPDLEVHFIGDGIERQRLLMSLESSPLAENAVYHGYLRGSEIQDVLANGILLNPTLLAEGFQTTLLEAIASGAAVVSTPVAAAVYLAKEGAEVRIVQSREADVWSAQVQDLLENGWAAPLPGLIETFDWRSRAQEFVAIAEDMNGDTAPLAVQRNSSPPTG</sequence>
<dbReference type="GO" id="GO:0016757">
    <property type="term" value="F:glycosyltransferase activity"/>
    <property type="evidence" value="ECO:0007669"/>
    <property type="project" value="UniProtKB-KW"/>
</dbReference>
<reference evidence="5 6" key="1">
    <citation type="submission" date="2024-03" db="EMBL/GenBank/DDBJ databases">
        <title>Rhodococcus navarretei sp. nov. and Pseudarthrobacter quantumdoti sp. nov., two new species with the ability to biosynthesize Quantum Dots isolated from soil samples at Union Glacier, Antarctica.</title>
        <authorList>
            <person name="Vargas M."/>
        </authorList>
    </citation>
    <scope>NUCLEOTIDE SEQUENCE [LARGE SCALE GENOMIC DNA]</scope>
    <source>
        <strain evidence="5 6">RC-2-3</strain>
    </source>
</reference>
<dbReference type="Pfam" id="PF13439">
    <property type="entry name" value="Glyco_transf_4"/>
    <property type="match status" value="1"/>
</dbReference>
<dbReference type="InterPro" id="IPR050194">
    <property type="entry name" value="Glycosyltransferase_grp1"/>
</dbReference>
<gene>
    <name evidence="5" type="ORF">WHH00_06340</name>
</gene>
<dbReference type="InterPro" id="IPR028098">
    <property type="entry name" value="Glyco_trans_4-like_N"/>
</dbReference>
<dbReference type="RefSeq" id="WP_406637435.1">
    <property type="nucleotide sequence ID" value="NZ_CP148033.1"/>
</dbReference>
<name>A0ABZ2R8D6_9MICC</name>
<dbReference type="Pfam" id="PF13692">
    <property type="entry name" value="Glyco_trans_1_4"/>
    <property type="match status" value="1"/>
</dbReference>
<proteinExistence type="predicted"/>
<evidence type="ECO:0000256" key="1">
    <source>
        <dbReference type="ARBA" id="ARBA00021292"/>
    </source>
</evidence>
<evidence type="ECO:0000256" key="3">
    <source>
        <dbReference type="ARBA" id="ARBA00022679"/>
    </source>
</evidence>
<dbReference type="Gene3D" id="3.40.50.2000">
    <property type="entry name" value="Glycogen Phosphorylase B"/>
    <property type="match status" value="2"/>
</dbReference>
<evidence type="ECO:0000259" key="4">
    <source>
        <dbReference type="Pfam" id="PF13439"/>
    </source>
</evidence>
<keyword evidence="6" id="KW-1185">Reference proteome</keyword>
<keyword evidence="2 5" id="KW-0328">Glycosyltransferase</keyword>